<name>A0ABW2C533_9PSEU</name>
<dbReference type="Proteomes" id="UP001596337">
    <property type="component" value="Unassembled WGS sequence"/>
</dbReference>
<evidence type="ECO:0000313" key="3">
    <source>
        <dbReference type="Proteomes" id="UP001596337"/>
    </source>
</evidence>
<keyword evidence="3" id="KW-1185">Reference proteome</keyword>
<feature type="compositionally biased region" description="Acidic residues" evidence="1">
    <location>
        <begin position="56"/>
        <end position="72"/>
    </location>
</feature>
<evidence type="ECO:0000256" key="1">
    <source>
        <dbReference type="SAM" id="MobiDB-lite"/>
    </source>
</evidence>
<protein>
    <submittedName>
        <fullName evidence="2">Uncharacterized protein</fullName>
    </submittedName>
</protein>
<reference evidence="3" key="1">
    <citation type="journal article" date="2019" name="Int. J. Syst. Evol. Microbiol.">
        <title>The Global Catalogue of Microorganisms (GCM) 10K type strain sequencing project: providing services to taxonomists for standard genome sequencing and annotation.</title>
        <authorList>
            <consortium name="The Broad Institute Genomics Platform"/>
            <consortium name="The Broad Institute Genome Sequencing Center for Infectious Disease"/>
            <person name="Wu L."/>
            <person name="Ma J."/>
        </authorList>
    </citation>
    <scope>NUCLEOTIDE SEQUENCE [LARGE SCALE GENOMIC DNA]</scope>
    <source>
        <strain evidence="3">KCTC 32255</strain>
    </source>
</reference>
<accession>A0ABW2C533</accession>
<dbReference type="EMBL" id="JBHSXX010000001">
    <property type="protein sequence ID" value="MFC6870466.1"/>
    <property type="molecule type" value="Genomic_DNA"/>
</dbReference>
<comment type="caution">
    <text evidence="2">The sequence shown here is derived from an EMBL/GenBank/DDBJ whole genome shotgun (WGS) entry which is preliminary data.</text>
</comment>
<sequence length="130" mass="12499">MTRQPASTPARTVPLIVIRSPAGFDGSGDGSFDVGFDVGFDGGVGAAELSDGAPGDTDDVSDGMVDDVGDGGVMDDEAVVGVALTSAPPCPAQPASTIASTTAGAATTALPTAAARRVPATLPVTGISAP</sequence>
<feature type="region of interest" description="Disordered" evidence="1">
    <location>
        <begin position="47"/>
        <end position="72"/>
    </location>
</feature>
<organism evidence="2 3">
    <name type="scientific">Haloechinothrix salitolerans</name>
    <dbReference type="NCBI Taxonomy" id="926830"/>
    <lineage>
        <taxon>Bacteria</taxon>
        <taxon>Bacillati</taxon>
        <taxon>Actinomycetota</taxon>
        <taxon>Actinomycetes</taxon>
        <taxon>Pseudonocardiales</taxon>
        <taxon>Pseudonocardiaceae</taxon>
        <taxon>Haloechinothrix</taxon>
    </lineage>
</organism>
<dbReference type="RefSeq" id="WP_345401730.1">
    <property type="nucleotide sequence ID" value="NZ_BAABLA010000107.1"/>
</dbReference>
<gene>
    <name evidence="2" type="ORF">ACFQGD_25355</name>
</gene>
<proteinExistence type="predicted"/>
<evidence type="ECO:0000313" key="2">
    <source>
        <dbReference type="EMBL" id="MFC6870466.1"/>
    </source>
</evidence>